<evidence type="ECO:0000313" key="2">
    <source>
        <dbReference type="Proteomes" id="UP000008633"/>
    </source>
</evidence>
<dbReference type="EMBL" id="CP002452">
    <property type="protein sequence ID" value="ADV46438.1"/>
    <property type="molecule type" value="Genomic_DNA"/>
</dbReference>
<gene>
    <name evidence="1" type="ordered locus">Nitsa_1185</name>
</gene>
<accession>E6WYC6</accession>
<dbReference type="STRING" id="749222.Nitsa_1185"/>
<protein>
    <submittedName>
        <fullName evidence="1">Uncharacterized protein</fullName>
    </submittedName>
</protein>
<keyword evidence="2" id="KW-1185">Reference proteome</keyword>
<organism evidence="1 2">
    <name type="scientific">Nitratifractor salsuginis (strain DSM 16511 / JCM 12458 / E9I37-1)</name>
    <dbReference type="NCBI Taxonomy" id="749222"/>
    <lineage>
        <taxon>Bacteria</taxon>
        <taxon>Pseudomonadati</taxon>
        <taxon>Campylobacterota</taxon>
        <taxon>Epsilonproteobacteria</taxon>
        <taxon>Campylobacterales</taxon>
        <taxon>Sulfurovaceae</taxon>
        <taxon>Nitratifractor</taxon>
    </lineage>
</organism>
<name>E6WYC6_NITSE</name>
<evidence type="ECO:0000313" key="1">
    <source>
        <dbReference type="EMBL" id="ADV46438.1"/>
    </source>
</evidence>
<proteinExistence type="predicted"/>
<reference evidence="2" key="2">
    <citation type="submission" date="2011-01" db="EMBL/GenBank/DDBJ databases">
        <title>The complete genome of Nitratifractor salsuginis DSM 16511.</title>
        <authorList>
            <consortium name="US DOE Joint Genome Institute (JGI-PGF)"/>
            <person name="Lucas S."/>
            <person name="Copeland A."/>
            <person name="Lapidus A."/>
            <person name="Bruce D."/>
            <person name="Goodwin L."/>
            <person name="Pitluck S."/>
            <person name="Kyrpides N."/>
            <person name="Mavromatis K."/>
            <person name="Ivanova N."/>
            <person name="Mikhailova N."/>
            <person name="Zeytun A."/>
            <person name="Detter J.C."/>
            <person name="Tapia R."/>
            <person name="Han C."/>
            <person name="Land M."/>
            <person name="Hauser L."/>
            <person name="Markowitz V."/>
            <person name="Cheng J.-F."/>
            <person name="Hugenholtz P."/>
            <person name="Woyke T."/>
            <person name="Wu D."/>
            <person name="Tindall B."/>
            <person name="Schuetze A."/>
            <person name="Brambilla E."/>
            <person name="Klenk H.-P."/>
            <person name="Eisen J.A."/>
        </authorList>
    </citation>
    <scope>NUCLEOTIDE SEQUENCE [LARGE SCALE GENOMIC DNA]</scope>
    <source>
        <strain evidence="2">DSM 16511 / JCM 12458 / E9I37-1</strain>
    </source>
</reference>
<dbReference type="HOGENOM" id="CLU_3120384_0_0_7"/>
<dbReference type="KEGG" id="nsa:Nitsa_1185"/>
<dbReference type="AlphaFoldDB" id="E6WYC6"/>
<sequence>MKRPYPLNRYPFALLRDMWDGLRWVFGKIMELTQDRLSKNTQQTKEKIGK</sequence>
<dbReference type="Proteomes" id="UP000008633">
    <property type="component" value="Chromosome"/>
</dbReference>
<reference evidence="1 2" key="1">
    <citation type="journal article" date="2011" name="Stand. Genomic Sci.">
        <title>Complete genome sequence of Nitratifractor salsuginis type strain (E9I37-1).</title>
        <authorList>
            <person name="Anderson I."/>
            <person name="Sikorski J."/>
            <person name="Zeytun A."/>
            <person name="Nolan M."/>
            <person name="Lapidus A."/>
            <person name="Lucas S."/>
            <person name="Hammon N."/>
            <person name="Deshpande S."/>
            <person name="Cheng J.F."/>
            <person name="Tapia R."/>
            <person name="Han C."/>
            <person name="Goodwin L."/>
            <person name="Pitluck S."/>
            <person name="Liolios K."/>
            <person name="Pagani I."/>
            <person name="Ivanova N."/>
            <person name="Huntemann M."/>
            <person name="Mavromatis K."/>
            <person name="Ovchinikova G."/>
            <person name="Pati A."/>
            <person name="Chen A."/>
            <person name="Palaniappan K."/>
            <person name="Land M."/>
            <person name="Hauser L."/>
            <person name="Brambilla E.M."/>
            <person name="Ngatchou-Djao O.D."/>
            <person name="Rohde M."/>
            <person name="Tindall B.J."/>
            <person name="Goker M."/>
            <person name="Detter J.C."/>
            <person name="Woyke T."/>
            <person name="Bristow J."/>
            <person name="Eisen J.A."/>
            <person name="Markowitz V."/>
            <person name="Hugenholtz P."/>
            <person name="Klenk H.P."/>
            <person name="Kyrpides N.C."/>
        </authorList>
    </citation>
    <scope>NUCLEOTIDE SEQUENCE [LARGE SCALE GENOMIC DNA]</scope>
    <source>
        <strain evidence="2">DSM 16511 / JCM 12458 / E9I37-1</strain>
    </source>
</reference>